<organism evidence="4 5">
    <name type="scientific">Echinimonas agarilytica</name>
    <dbReference type="NCBI Taxonomy" id="1215918"/>
    <lineage>
        <taxon>Bacteria</taxon>
        <taxon>Pseudomonadati</taxon>
        <taxon>Pseudomonadota</taxon>
        <taxon>Gammaproteobacteria</taxon>
        <taxon>Alteromonadales</taxon>
        <taxon>Echinimonadaceae</taxon>
        <taxon>Echinimonas</taxon>
    </lineage>
</organism>
<evidence type="ECO:0000256" key="1">
    <source>
        <dbReference type="ARBA" id="ARBA00022723"/>
    </source>
</evidence>
<dbReference type="RefSeq" id="WP_251262555.1">
    <property type="nucleotide sequence ID" value="NZ_JAMQGP010000008.1"/>
</dbReference>
<keyword evidence="2" id="KW-0186">Copper</keyword>
<gene>
    <name evidence="4" type="ORF">NAF29_15625</name>
</gene>
<reference evidence="4 5" key="1">
    <citation type="journal article" date="2013" name="Antonie Van Leeuwenhoek">
        <title>Echinimonas agarilytica gen. nov., sp. nov., a new gammaproteobacterium isolated from the sea urchin Strongylocentrotus intermedius.</title>
        <authorList>
            <person name="Nedashkovskaya O.I."/>
            <person name="Stenkova A.M."/>
            <person name="Zhukova N.V."/>
            <person name="Van Trappen S."/>
            <person name="Lee J.S."/>
            <person name="Kim S.B."/>
        </authorList>
    </citation>
    <scope>NUCLEOTIDE SEQUENCE [LARGE SCALE GENOMIC DNA]</scope>
    <source>
        <strain evidence="4 5">KMM 6351</strain>
    </source>
</reference>
<dbReference type="InterPro" id="IPR050316">
    <property type="entry name" value="Tyrosinase/Hemocyanin"/>
</dbReference>
<dbReference type="AlphaFoldDB" id="A0AA42B8L4"/>
<dbReference type="PRINTS" id="PR00092">
    <property type="entry name" value="TYROSINASE"/>
</dbReference>
<dbReference type="PROSITE" id="PS00498">
    <property type="entry name" value="TYROSINASE_2"/>
    <property type="match status" value="1"/>
</dbReference>
<dbReference type="PANTHER" id="PTHR11474:SF76">
    <property type="entry name" value="SHKT DOMAIN-CONTAINING PROTEIN"/>
    <property type="match status" value="1"/>
</dbReference>
<proteinExistence type="predicted"/>
<dbReference type="Proteomes" id="UP001165393">
    <property type="component" value="Unassembled WGS sequence"/>
</dbReference>
<sequence>MAEVTSTNTRVASSGVRVRKNIRHLSERELNDLRNAYEGLYKVSADGGNDDERGYQWIAGVHGLPTPFYCQHGNLNFPTWHRAYIYEFELRLQEQVAGVMLPYWDWTSEQSLNIGMPAAVTDLTYQDLNTGETKPNPLLTAFSQATGTDTTRSPSPISGLQRLKTQVDLAQRQTTYDRYSPALENPHGGLHVWVGGDMGSVPRAAFDPIFWLHHCNVDRLWFEWQRAHGDSTVPQAQLDFVCAPFTYTGGQTLDTKFFDYTYVDGEGFTEVDNDAAQNQGGDNEIQIDVPIDNTEYKHAFLEILGLSKTIGSYKLNIYLGEGDDRDDANNENIESGFAESIFLLGHGECAGGVGHCTLKPKPAFDKRPPHHLQPFNTYVDITQSLRRYNPQNGIVPVTIKVFDDNDNPASNHEIKMKGISLVTHQ</sequence>
<dbReference type="InterPro" id="IPR002227">
    <property type="entry name" value="Tyrosinase_Cu-bd"/>
</dbReference>
<keyword evidence="1" id="KW-0479">Metal-binding</keyword>
<dbReference type="Gene3D" id="1.10.1280.10">
    <property type="entry name" value="Di-copper center containing domain from catechol oxidase"/>
    <property type="match status" value="1"/>
</dbReference>
<dbReference type="SUPFAM" id="SSF48056">
    <property type="entry name" value="Di-copper centre-containing domain"/>
    <property type="match status" value="1"/>
</dbReference>
<accession>A0AA42B8L4</accession>
<dbReference type="InterPro" id="IPR008922">
    <property type="entry name" value="Di-copper_centre_dom_sf"/>
</dbReference>
<evidence type="ECO:0000259" key="3">
    <source>
        <dbReference type="PROSITE" id="PS00498"/>
    </source>
</evidence>
<comment type="caution">
    <text evidence="4">The sequence shown here is derived from an EMBL/GenBank/DDBJ whole genome shotgun (WGS) entry which is preliminary data.</text>
</comment>
<keyword evidence="5" id="KW-1185">Reference proteome</keyword>
<feature type="domain" description="Tyrosinase copper-binding" evidence="3">
    <location>
        <begin position="207"/>
        <end position="218"/>
    </location>
</feature>
<evidence type="ECO:0000256" key="2">
    <source>
        <dbReference type="ARBA" id="ARBA00023008"/>
    </source>
</evidence>
<dbReference type="Pfam" id="PF00264">
    <property type="entry name" value="Tyrosinase"/>
    <property type="match status" value="1"/>
</dbReference>
<dbReference type="GO" id="GO:0016491">
    <property type="term" value="F:oxidoreductase activity"/>
    <property type="evidence" value="ECO:0007669"/>
    <property type="project" value="InterPro"/>
</dbReference>
<evidence type="ECO:0000313" key="4">
    <source>
        <dbReference type="EMBL" id="MCM2681084.1"/>
    </source>
</evidence>
<dbReference type="PANTHER" id="PTHR11474">
    <property type="entry name" value="TYROSINASE FAMILY MEMBER"/>
    <property type="match status" value="1"/>
</dbReference>
<evidence type="ECO:0000313" key="5">
    <source>
        <dbReference type="Proteomes" id="UP001165393"/>
    </source>
</evidence>
<dbReference type="EMBL" id="JAMQGP010000008">
    <property type="protein sequence ID" value="MCM2681084.1"/>
    <property type="molecule type" value="Genomic_DNA"/>
</dbReference>
<protein>
    <submittedName>
        <fullName evidence="4">Tyrosinase family protein</fullName>
    </submittedName>
</protein>
<dbReference type="GO" id="GO:0046872">
    <property type="term" value="F:metal ion binding"/>
    <property type="evidence" value="ECO:0007669"/>
    <property type="project" value="UniProtKB-KW"/>
</dbReference>
<name>A0AA42B8L4_9GAMM</name>